<accession>A0A8T2KKL1</accession>
<dbReference type="Pfam" id="PF07686">
    <property type="entry name" value="V-set"/>
    <property type="match status" value="1"/>
</dbReference>
<dbReference type="PROSITE" id="PS50835">
    <property type="entry name" value="IG_LIKE"/>
    <property type="match status" value="1"/>
</dbReference>
<keyword evidence="4" id="KW-1185">Reference proteome</keyword>
<dbReference type="Proteomes" id="UP000812440">
    <property type="component" value="Chromosome 1"/>
</dbReference>
<dbReference type="InterPro" id="IPR013106">
    <property type="entry name" value="Ig_V-set"/>
</dbReference>
<dbReference type="AlphaFoldDB" id="A0A8T2KKL1"/>
<dbReference type="InterPro" id="IPR003599">
    <property type="entry name" value="Ig_sub"/>
</dbReference>
<dbReference type="InterPro" id="IPR050150">
    <property type="entry name" value="IgV_Light_Chain"/>
</dbReference>
<sequence>MDHFLGTWLMVFFLSESYAQHSVTQPPSVTVSSGGNIRLTCTLGGGMTVSSNRVAFHQQKQNSIPRYILYYFSESNKGKGEGVPERFVGSGSNNIGYLDISGVQPEDEAIYYCSSWTGSQYT</sequence>
<reference evidence="3" key="1">
    <citation type="thesis" date="2020" institute="ProQuest LLC" country="789 East Eisenhower Parkway, Ann Arbor, MI, USA">
        <title>Comparative Genomics and Chromosome Evolution.</title>
        <authorList>
            <person name="Mudd A.B."/>
        </authorList>
    </citation>
    <scope>NUCLEOTIDE SEQUENCE</scope>
    <source>
        <strain evidence="3">Female2</strain>
        <tissue evidence="3">Blood</tissue>
    </source>
</reference>
<feature type="domain" description="Ig-like" evidence="2">
    <location>
        <begin position="20"/>
        <end position="122"/>
    </location>
</feature>
<dbReference type="OrthoDB" id="8908372at2759"/>
<keyword evidence="1" id="KW-0732">Signal</keyword>
<feature type="non-terminal residue" evidence="3">
    <location>
        <position position="122"/>
    </location>
</feature>
<feature type="signal peptide" evidence="1">
    <location>
        <begin position="1"/>
        <end position="19"/>
    </location>
</feature>
<evidence type="ECO:0000313" key="3">
    <source>
        <dbReference type="EMBL" id="KAG8455887.1"/>
    </source>
</evidence>
<feature type="chain" id="PRO_5035743869" description="Ig-like domain-containing protein" evidence="1">
    <location>
        <begin position="20"/>
        <end position="122"/>
    </location>
</feature>
<evidence type="ECO:0000313" key="4">
    <source>
        <dbReference type="Proteomes" id="UP000812440"/>
    </source>
</evidence>
<evidence type="ECO:0000256" key="1">
    <source>
        <dbReference type="SAM" id="SignalP"/>
    </source>
</evidence>
<comment type="caution">
    <text evidence="3">The sequence shown here is derived from an EMBL/GenBank/DDBJ whole genome shotgun (WGS) entry which is preliminary data.</text>
</comment>
<dbReference type="PANTHER" id="PTHR23267">
    <property type="entry name" value="IMMUNOGLOBULIN LIGHT CHAIN"/>
    <property type="match status" value="1"/>
</dbReference>
<gene>
    <name evidence="3" type="ORF">GDO86_001906</name>
</gene>
<dbReference type="SMART" id="SM00406">
    <property type="entry name" value="IGv"/>
    <property type="match status" value="1"/>
</dbReference>
<dbReference type="InterPro" id="IPR036179">
    <property type="entry name" value="Ig-like_dom_sf"/>
</dbReference>
<organism evidence="3 4">
    <name type="scientific">Hymenochirus boettgeri</name>
    <name type="common">Congo dwarf clawed frog</name>
    <dbReference type="NCBI Taxonomy" id="247094"/>
    <lineage>
        <taxon>Eukaryota</taxon>
        <taxon>Metazoa</taxon>
        <taxon>Chordata</taxon>
        <taxon>Craniata</taxon>
        <taxon>Vertebrata</taxon>
        <taxon>Euteleostomi</taxon>
        <taxon>Amphibia</taxon>
        <taxon>Batrachia</taxon>
        <taxon>Anura</taxon>
        <taxon>Pipoidea</taxon>
        <taxon>Pipidae</taxon>
        <taxon>Pipinae</taxon>
        <taxon>Hymenochirus</taxon>
    </lineage>
</organism>
<proteinExistence type="predicted"/>
<dbReference type="InterPro" id="IPR013783">
    <property type="entry name" value="Ig-like_fold"/>
</dbReference>
<protein>
    <recommendedName>
        <fullName evidence="2">Ig-like domain-containing protein</fullName>
    </recommendedName>
</protein>
<dbReference type="InterPro" id="IPR007110">
    <property type="entry name" value="Ig-like_dom"/>
</dbReference>
<evidence type="ECO:0000259" key="2">
    <source>
        <dbReference type="PROSITE" id="PS50835"/>
    </source>
</evidence>
<dbReference type="Gene3D" id="2.60.40.10">
    <property type="entry name" value="Immunoglobulins"/>
    <property type="match status" value="1"/>
</dbReference>
<dbReference type="SMART" id="SM00409">
    <property type="entry name" value="IG"/>
    <property type="match status" value="1"/>
</dbReference>
<name>A0A8T2KKL1_9PIPI</name>
<dbReference type="EMBL" id="JAACNH010000001">
    <property type="protein sequence ID" value="KAG8455887.1"/>
    <property type="molecule type" value="Genomic_DNA"/>
</dbReference>
<dbReference type="SUPFAM" id="SSF48726">
    <property type="entry name" value="Immunoglobulin"/>
    <property type="match status" value="1"/>
</dbReference>